<reference evidence="2 3" key="1">
    <citation type="submission" date="2013-02" db="EMBL/GenBank/DDBJ databases">
        <title>The Genome Sequence of Plasmodium falciparum UGT5.1.</title>
        <authorList>
            <consortium name="The Broad Institute Genome Sequencing Platform"/>
            <consortium name="The Broad Institute Genome Sequencing Center for Infectious Disease"/>
            <person name="Neafsey D."/>
            <person name="Cheeseman I."/>
            <person name="Volkman S."/>
            <person name="Adams J."/>
            <person name="Walker B."/>
            <person name="Young S.K."/>
            <person name="Zeng Q."/>
            <person name="Gargeya S."/>
            <person name="Fitzgerald M."/>
            <person name="Haas B."/>
            <person name="Abouelleil A."/>
            <person name="Alvarado L."/>
            <person name="Arachchi H.M."/>
            <person name="Berlin A.M."/>
            <person name="Chapman S.B."/>
            <person name="Dewar J."/>
            <person name="Goldberg J."/>
            <person name="Griggs A."/>
            <person name="Gujja S."/>
            <person name="Hansen M."/>
            <person name="Howarth C."/>
            <person name="Imamovic A."/>
            <person name="Larimer J."/>
            <person name="McCowan C."/>
            <person name="Murphy C."/>
            <person name="Neiman D."/>
            <person name="Pearson M."/>
            <person name="Priest M."/>
            <person name="Roberts A."/>
            <person name="Saif S."/>
            <person name="Shea T."/>
            <person name="Sisk P."/>
            <person name="Sykes S."/>
            <person name="Wortman J."/>
            <person name="Nusbaum C."/>
            <person name="Birren B."/>
        </authorList>
    </citation>
    <scope>NUCLEOTIDE SEQUENCE [LARGE SCALE GENOMIC DNA]</scope>
    <source>
        <strain evidence="2 3">UGT5.1</strain>
    </source>
</reference>
<evidence type="ECO:0000313" key="3">
    <source>
        <dbReference type="Proteomes" id="UP000030697"/>
    </source>
</evidence>
<dbReference type="InterPro" id="IPR006373">
    <property type="entry name" value="VSA_Rifin"/>
</dbReference>
<keyword evidence="1" id="KW-0472">Membrane</keyword>
<keyword evidence="1" id="KW-0812">Transmembrane</keyword>
<evidence type="ECO:0000313" key="2">
    <source>
        <dbReference type="EMBL" id="EWC76535.1"/>
    </source>
</evidence>
<keyword evidence="1" id="KW-1133">Transmembrane helix</keyword>
<dbReference type="NCBIfam" id="TIGR01477">
    <property type="entry name" value="RIFIN"/>
    <property type="match status" value="1"/>
</dbReference>
<sequence length="355" mass="39987">MKVHYINILLFAFPLNILVHNQRNHKKSILRTTKSKPIKAHRTLCECELYAPYNYENDPEMIEVMQDFNRQTSQRLREYEKRMIKNRHKSKEQCEKDIQKIILKDKIGKQIAEQFSSLETIIDTNDIPTCICEKSLADKTEKFCQKCGYWLGGVVPGLGVLGGYGAYELVELAKVVAIDSANKLAIEAGIEAGIAKVVAGIKSRFYASTVMCEAFESILNSGNYTDKTLIGGTFKAEYITKCTGLNADENSSALCLFKNRGDEWALKAIEQNAEIIAKQAGEETTRVTAEVTPKYIADGIAEATNASAILSNPIVISFIVIVTIIIILLIIYLILRYLRKKKMKKKLQYIKLLKE</sequence>
<accession>W7JCH4</accession>
<dbReference type="Proteomes" id="UP000030697">
    <property type="component" value="Unassembled WGS sequence"/>
</dbReference>
<name>W7JCH4_PLAFA</name>
<feature type="transmembrane region" description="Helical" evidence="1">
    <location>
        <begin position="314"/>
        <end position="335"/>
    </location>
</feature>
<gene>
    <name evidence="2" type="ORF">C923_02762</name>
</gene>
<dbReference type="AlphaFoldDB" id="W7JCH4"/>
<protein>
    <submittedName>
        <fullName evidence="2">Surface antigen</fullName>
    </submittedName>
</protein>
<organism evidence="2 3">
    <name type="scientific">Plasmodium falciparum UGT5.1</name>
    <dbReference type="NCBI Taxonomy" id="1237627"/>
    <lineage>
        <taxon>Eukaryota</taxon>
        <taxon>Sar</taxon>
        <taxon>Alveolata</taxon>
        <taxon>Apicomplexa</taxon>
        <taxon>Aconoidasida</taxon>
        <taxon>Haemosporida</taxon>
        <taxon>Plasmodiidae</taxon>
        <taxon>Plasmodium</taxon>
        <taxon>Plasmodium (Laverania)</taxon>
    </lineage>
</organism>
<proteinExistence type="predicted"/>
<dbReference type="Pfam" id="PF02009">
    <property type="entry name" value="RIFIN"/>
    <property type="match status" value="1"/>
</dbReference>
<dbReference type="EMBL" id="KE124567">
    <property type="protein sequence ID" value="EWC76535.1"/>
    <property type="molecule type" value="Genomic_DNA"/>
</dbReference>
<evidence type="ECO:0000256" key="1">
    <source>
        <dbReference type="SAM" id="Phobius"/>
    </source>
</evidence>